<name>A0A1F6MS20_9BACT</name>
<comment type="similarity">
    <text evidence="2">Belongs to the TsaE family.</text>
</comment>
<evidence type="ECO:0000256" key="3">
    <source>
        <dbReference type="ARBA" id="ARBA00019010"/>
    </source>
</evidence>
<evidence type="ECO:0000313" key="11">
    <source>
        <dbReference type="EMBL" id="OGH74469.1"/>
    </source>
</evidence>
<evidence type="ECO:0000256" key="10">
    <source>
        <dbReference type="ARBA" id="ARBA00032441"/>
    </source>
</evidence>
<evidence type="ECO:0000256" key="6">
    <source>
        <dbReference type="ARBA" id="ARBA00022723"/>
    </source>
</evidence>
<proteinExistence type="inferred from homology"/>
<dbReference type="EMBL" id="MFQN01000014">
    <property type="protein sequence ID" value="OGH74469.1"/>
    <property type="molecule type" value="Genomic_DNA"/>
</dbReference>
<evidence type="ECO:0000313" key="12">
    <source>
        <dbReference type="Proteomes" id="UP000178347"/>
    </source>
</evidence>
<evidence type="ECO:0000256" key="4">
    <source>
        <dbReference type="ARBA" id="ARBA00022490"/>
    </source>
</evidence>
<evidence type="ECO:0000256" key="7">
    <source>
        <dbReference type="ARBA" id="ARBA00022741"/>
    </source>
</evidence>
<dbReference type="STRING" id="1798692.A3G00_00225"/>
<accession>A0A1F6MS20</accession>
<reference evidence="11 12" key="1">
    <citation type="journal article" date="2016" name="Nat. Commun.">
        <title>Thousands of microbial genomes shed light on interconnected biogeochemical processes in an aquifer system.</title>
        <authorList>
            <person name="Anantharaman K."/>
            <person name="Brown C.T."/>
            <person name="Hug L.A."/>
            <person name="Sharon I."/>
            <person name="Castelle C.J."/>
            <person name="Probst A.J."/>
            <person name="Thomas B.C."/>
            <person name="Singh A."/>
            <person name="Wilkins M.J."/>
            <person name="Karaoz U."/>
            <person name="Brodie E.L."/>
            <person name="Williams K.H."/>
            <person name="Hubbard S.S."/>
            <person name="Banfield J.F."/>
        </authorList>
    </citation>
    <scope>NUCLEOTIDE SEQUENCE [LARGE SCALE GENOMIC DNA]</scope>
</reference>
<keyword evidence="5" id="KW-0819">tRNA processing</keyword>
<keyword evidence="6" id="KW-0479">Metal-binding</keyword>
<organism evidence="11 12">
    <name type="scientific">Candidatus Magasanikbacteria bacterium RIFCSPLOWO2_12_FULL_43_12</name>
    <dbReference type="NCBI Taxonomy" id="1798692"/>
    <lineage>
        <taxon>Bacteria</taxon>
        <taxon>Candidatus Magasanikiibacteriota</taxon>
    </lineage>
</organism>
<comment type="caution">
    <text evidence="11">The sequence shown here is derived from an EMBL/GenBank/DDBJ whole genome shotgun (WGS) entry which is preliminary data.</text>
</comment>
<evidence type="ECO:0000256" key="8">
    <source>
        <dbReference type="ARBA" id="ARBA00022840"/>
    </source>
</evidence>
<dbReference type="InterPro" id="IPR003442">
    <property type="entry name" value="T6A_TsaE"/>
</dbReference>
<dbReference type="NCBIfam" id="TIGR00150">
    <property type="entry name" value="T6A_YjeE"/>
    <property type="match status" value="1"/>
</dbReference>
<dbReference type="InterPro" id="IPR027417">
    <property type="entry name" value="P-loop_NTPase"/>
</dbReference>
<dbReference type="GO" id="GO:0005737">
    <property type="term" value="C:cytoplasm"/>
    <property type="evidence" value="ECO:0007669"/>
    <property type="project" value="UniProtKB-SubCell"/>
</dbReference>
<keyword evidence="11" id="KW-0808">Transferase</keyword>
<dbReference type="Proteomes" id="UP000178347">
    <property type="component" value="Unassembled WGS sequence"/>
</dbReference>
<evidence type="ECO:0000256" key="5">
    <source>
        <dbReference type="ARBA" id="ARBA00022694"/>
    </source>
</evidence>
<sequence>MRISSEQQMIGFGKKIAAELKGGDVVLLYGELGAGKTTLTKGIAARLGIKKNIVSPTFTLMQVYKISNIKYQISNLVHIDTYRLKDEKQLYEIGAEDYIGDSETVCVIEWPEKLGGLLEGKRVKKVFIEVEGGGRKVEIN</sequence>
<dbReference type="GO" id="GO:0046872">
    <property type="term" value="F:metal ion binding"/>
    <property type="evidence" value="ECO:0007669"/>
    <property type="project" value="UniProtKB-KW"/>
</dbReference>
<keyword evidence="8" id="KW-0067">ATP-binding</keyword>
<dbReference type="SUPFAM" id="SSF52540">
    <property type="entry name" value="P-loop containing nucleoside triphosphate hydrolases"/>
    <property type="match status" value="1"/>
</dbReference>
<dbReference type="PANTHER" id="PTHR33540:SF2">
    <property type="entry name" value="TRNA THREONYLCARBAMOYLADENOSINE BIOSYNTHESIS PROTEIN TSAE"/>
    <property type="match status" value="1"/>
</dbReference>
<dbReference type="PANTHER" id="PTHR33540">
    <property type="entry name" value="TRNA THREONYLCARBAMOYLADENOSINE BIOSYNTHESIS PROTEIN TSAE"/>
    <property type="match status" value="1"/>
</dbReference>
<dbReference type="GO" id="GO:0016740">
    <property type="term" value="F:transferase activity"/>
    <property type="evidence" value="ECO:0007669"/>
    <property type="project" value="UniProtKB-KW"/>
</dbReference>
<comment type="subcellular location">
    <subcellularLocation>
        <location evidence="1">Cytoplasm</location>
    </subcellularLocation>
</comment>
<dbReference type="GO" id="GO:0005524">
    <property type="term" value="F:ATP binding"/>
    <property type="evidence" value="ECO:0007669"/>
    <property type="project" value="UniProtKB-KW"/>
</dbReference>
<dbReference type="GO" id="GO:0002949">
    <property type="term" value="P:tRNA threonylcarbamoyladenosine modification"/>
    <property type="evidence" value="ECO:0007669"/>
    <property type="project" value="InterPro"/>
</dbReference>
<dbReference type="AlphaFoldDB" id="A0A1F6MS20"/>
<gene>
    <name evidence="11" type="ORF">A3G00_00225</name>
</gene>
<evidence type="ECO:0000256" key="2">
    <source>
        <dbReference type="ARBA" id="ARBA00007599"/>
    </source>
</evidence>
<evidence type="ECO:0000256" key="1">
    <source>
        <dbReference type="ARBA" id="ARBA00004496"/>
    </source>
</evidence>
<protein>
    <recommendedName>
        <fullName evidence="3">tRNA threonylcarbamoyladenosine biosynthesis protein TsaE</fullName>
    </recommendedName>
    <alternativeName>
        <fullName evidence="10">t(6)A37 threonylcarbamoyladenosine biosynthesis protein TsaE</fullName>
    </alternativeName>
</protein>
<dbReference type="Gene3D" id="3.40.50.300">
    <property type="entry name" value="P-loop containing nucleotide triphosphate hydrolases"/>
    <property type="match status" value="1"/>
</dbReference>
<dbReference type="Pfam" id="PF02367">
    <property type="entry name" value="TsaE"/>
    <property type="match status" value="1"/>
</dbReference>
<keyword evidence="7" id="KW-0547">Nucleotide-binding</keyword>
<keyword evidence="9" id="KW-0460">Magnesium</keyword>
<keyword evidence="4" id="KW-0963">Cytoplasm</keyword>
<evidence type="ECO:0000256" key="9">
    <source>
        <dbReference type="ARBA" id="ARBA00022842"/>
    </source>
</evidence>